<keyword evidence="13" id="KW-1185">Reference proteome</keyword>
<dbReference type="Gene3D" id="2.40.10.10">
    <property type="entry name" value="Trypsin-like serine proteases"/>
    <property type="match status" value="2"/>
</dbReference>
<dbReference type="EC" id="3.4.21.84" evidence="9"/>
<dbReference type="InterPro" id="IPR018114">
    <property type="entry name" value="TRYPSIN_HIS"/>
</dbReference>
<dbReference type="SMART" id="SM00020">
    <property type="entry name" value="Tryp_SPc"/>
    <property type="match status" value="1"/>
</dbReference>
<evidence type="ECO:0000313" key="13">
    <source>
        <dbReference type="Proteomes" id="UP000035681"/>
    </source>
</evidence>
<dbReference type="PANTHER" id="PTHR24253">
    <property type="entry name" value="TRANSMEMBRANE PROTEASE SERINE"/>
    <property type="match status" value="1"/>
</dbReference>
<comment type="catalytic activity">
    <reaction evidence="8">
        <text>Selective cleavage of 103-Arg-|-Ser-104 and 124-Ile-|-Ile-125 bonds in Limulus clotting factor B to form activated factor B. Cleavage of -Pro-Arg-|-Xaa- bonds in synthetic substrates.</text>
        <dbReference type="EC" id="3.4.21.84"/>
    </reaction>
</comment>
<dbReference type="InterPro" id="IPR001254">
    <property type="entry name" value="Trypsin_dom"/>
</dbReference>
<accession>A0AAF5HZ40</accession>
<keyword evidence="11" id="KW-0812">Transmembrane</keyword>
<keyword evidence="2 10" id="KW-0645">Protease</keyword>
<keyword evidence="7" id="KW-1015">Disulfide bond</keyword>
<organism evidence="13 14">
    <name type="scientific">Strongyloides stercoralis</name>
    <name type="common">Threadworm</name>
    <dbReference type="NCBI Taxonomy" id="6248"/>
    <lineage>
        <taxon>Eukaryota</taxon>
        <taxon>Metazoa</taxon>
        <taxon>Ecdysozoa</taxon>
        <taxon>Nematoda</taxon>
        <taxon>Chromadorea</taxon>
        <taxon>Rhabditida</taxon>
        <taxon>Tylenchina</taxon>
        <taxon>Panagrolaimomorpha</taxon>
        <taxon>Strongyloidoidea</taxon>
        <taxon>Strongyloididae</taxon>
        <taxon>Strongyloides</taxon>
    </lineage>
</organism>
<evidence type="ECO:0000256" key="1">
    <source>
        <dbReference type="ARBA" id="ARBA00022659"/>
    </source>
</evidence>
<dbReference type="GO" id="GO:0042381">
    <property type="term" value="P:hemolymph coagulation"/>
    <property type="evidence" value="ECO:0007669"/>
    <property type="project" value="UniProtKB-KW"/>
</dbReference>
<dbReference type="WBParaSite" id="TCONS_00004255.p1">
    <property type="protein sequence ID" value="TCONS_00004255.p1"/>
    <property type="gene ID" value="XLOC_001477"/>
</dbReference>
<evidence type="ECO:0000256" key="7">
    <source>
        <dbReference type="ARBA" id="ARBA00023157"/>
    </source>
</evidence>
<evidence type="ECO:0000259" key="12">
    <source>
        <dbReference type="PROSITE" id="PS50240"/>
    </source>
</evidence>
<evidence type="ECO:0000256" key="8">
    <source>
        <dbReference type="ARBA" id="ARBA00052079"/>
    </source>
</evidence>
<dbReference type="Proteomes" id="UP000035681">
    <property type="component" value="Unplaced"/>
</dbReference>
<dbReference type="PRINTS" id="PR00722">
    <property type="entry name" value="CHYMOTRYPSIN"/>
</dbReference>
<evidence type="ECO:0000256" key="5">
    <source>
        <dbReference type="ARBA" id="ARBA00022820"/>
    </source>
</evidence>
<dbReference type="GO" id="GO:0006508">
    <property type="term" value="P:proteolysis"/>
    <property type="evidence" value="ECO:0007669"/>
    <property type="project" value="UniProtKB-KW"/>
</dbReference>
<dbReference type="CDD" id="cd00190">
    <property type="entry name" value="Tryp_SPc"/>
    <property type="match status" value="1"/>
</dbReference>
<keyword evidence="1" id="KW-0768">Sushi</keyword>
<keyword evidence="3" id="KW-0732">Signal</keyword>
<keyword evidence="11" id="KW-1133">Transmembrane helix</keyword>
<dbReference type="GO" id="GO:0004252">
    <property type="term" value="F:serine-type endopeptidase activity"/>
    <property type="evidence" value="ECO:0007669"/>
    <property type="project" value="InterPro"/>
</dbReference>
<proteinExistence type="predicted"/>
<dbReference type="InterPro" id="IPR043504">
    <property type="entry name" value="Peptidase_S1_PA_chymotrypsin"/>
</dbReference>
<sequence length="732" mass="84608">GIYDCGRTPIEPNLQNDMFSNDIVGGNLAKPYSWPWQIDWCVAGWFQWCTLNCGGSIIAPGWVMTAGHCVYGDVNHASIFRVKAGIYDESKQNEEGESMHRVKKIHLHPKYIPDPDPLWDIALIELADHINFTDHIQPVCLPKYDKNITIEPNTAWATGWGTTTEDGSISKKLKQVNLPFVNASKCDEEYPREIHNDIMVCAGTKNEDTCQGDSGGPLVVKSKSGRWFQYGITSFGSGCAEYRHPGIYARVSTFCGFIETTTNGTKLFHLNQRLQNLNRLKPTNTSSVLYNEKICGRDFTVDENNDFFEKMFLNQLACNDTSELSSNYIKSSYNISKEKFCGDIYNSTFYSPNEVKTIFSQLKKGEFNVQIWNRGLVDESYLCPGALISSRHVLTTMLCVGDIASNNNNEETKVSTYKLFKNIFINFNVTGRNEETYAEKFSYTGENLFQRRVEVKKVILPFRKNNVKYENYKVLVLLEMNDYIPSNTQYACLPKNTKNITIQDKANEHYFIYGAGDKYFKEGQHLWTRYKPKNRKKVIFYNFLSTFECSYAIGYDPKKDDNLCLVVSQESVSEDDIGAGCYKRYLNEDENIFVTELFGIIVSVSAFDPMNHYPEQNVVSNIICKYGSLTSRAKKTYNLNCGEDVKYCIKLYGYLHDYRIISLKSFYWETFYYCDYKNECKENGIKRVKNERFTASKYCCNNDYCNFGYKNKYQRILILFFILIMYLYYYIL</sequence>
<keyword evidence="11" id="KW-0472">Membrane</keyword>
<dbReference type="InterPro" id="IPR033116">
    <property type="entry name" value="TRYPSIN_SER"/>
</dbReference>
<evidence type="ECO:0000256" key="10">
    <source>
        <dbReference type="RuleBase" id="RU363034"/>
    </source>
</evidence>
<name>A0AAF5HZ40_STRER</name>
<dbReference type="InterPro" id="IPR005514">
    <property type="entry name" value="DUF316"/>
</dbReference>
<reference evidence="14" key="1">
    <citation type="submission" date="2024-02" db="UniProtKB">
        <authorList>
            <consortium name="WormBaseParasite"/>
        </authorList>
    </citation>
    <scope>IDENTIFICATION</scope>
</reference>
<evidence type="ECO:0000256" key="3">
    <source>
        <dbReference type="ARBA" id="ARBA00022729"/>
    </source>
</evidence>
<evidence type="ECO:0000313" key="14">
    <source>
        <dbReference type="WBParaSite" id="TCONS_00004255.p1"/>
    </source>
</evidence>
<evidence type="ECO:0000256" key="11">
    <source>
        <dbReference type="SAM" id="Phobius"/>
    </source>
</evidence>
<dbReference type="Pfam" id="PF03761">
    <property type="entry name" value="DUF316"/>
    <property type="match status" value="1"/>
</dbReference>
<dbReference type="PROSITE" id="PS00135">
    <property type="entry name" value="TRYPSIN_SER"/>
    <property type="match status" value="1"/>
</dbReference>
<evidence type="ECO:0000256" key="2">
    <source>
        <dbReference type="ARBA" id="ARBA00022670"/>
    </source>
</evidence>
<protein>
    <recommendedName>
        <fullName evidence="9">limulus clotting factor C</fullName>
        <ecNumber evidence="9">3.4.21.84</ecNumber>
    </recommendedName>
</protein>
<dbReference type="CDD" id="cd00117">
    <property type="entry name" value="TFP"/>
    <property type="match status" value="1"/>
</dbReference>
<dbReference type="AlphaFoldDB" id="A0AAF5HZ40"/>
<keyword evidence="6 10" id="KW-0720">Serine protease</keyword>
<dbReference type="PANTHER" id="PTHR24253:SF176">
    <property type="entry name" value="CORIN, ISOFORM B"/>
    <property type="match status" value="1"/>
</dbReference>
<evidence type="ECO:0000256" key="6">
    <source>
        <dbReference type="ARBA" id="ARBA00022825"/>
    </source>
</evidence>
<keyword evidence="4 10" id="KW-0378">Hydrolase</keyword>
<feature type="transmembrane region" description="Helical" evidence="11">
    <location>
        <begin position="713"/>
        <end position="731"/>
    </location>
</feature>
<dbReference type="FunFam" id="2.40.10.10:FF:000120">
    <property type="entry name" value="Putative serine protease"/>
    <property type="match status" value="1"/>
</dbReference>
<keyword evidence="5" id="KW-0353">Hemolymph clotting</keyword>
<dbReference type="PROSITE" id="PS50240">
    <property type="entry name" value="TRYPSIN_DOM"/>
    <property type="match status" value="1"/>
</dbReference>
<dbReference type="SUPFAM" id="SSF50494">
    <property type="entry name" value="Trypsin-like serine proteases"/>
    <property type="match status" value="2"/>
</dbReference>
<dbReference type="InterPro" id="IPR009003">
    <property type="entry name" value="Peptidase_S1_PA"/>
</dbReference>
<dbReference type="PROSITE" id="PS00134">
    <property type="entry name" value="TRYPSIN_HIS"/>
    <property type="match status" value="1"/>
</dbReference>
<feature type="domain" description="Peptidase S1" evidence="12">
    <location>
        <begin position="23"/>
        <end position="263"/>
    </location>
</feature>
<evidence type="ECO:0000256" key="4">
    <source>
        <dbReference type="ARBA" id="ARBA00022801"/>
    </source>
</evidence>
<dbReference type="Pfam" id="PF00089">
    <property type="entry name" value="Trypsin"/>
    <property type="match status" value="1"/>
</dbReference>
<evidence type="ECO:0000256" key="9">
    <source>
        <dbReference type="ARBA" id="ARBA00066707"/>
    </source>
</evidence>
<dbReference type="InterPro" id="IPR001314">
    <property type="entry name" value="Peptidase_S1A"/>
</dbReference>